<reference evidence="1" key="1">
    <citation type="journal article" date="2020" name="bioRxiv">
        <title>A rank-normalized archaeal taxonomy based on genome phylogeny resolves widespread incomplete and uneven classifications.</title>
        <authorList>
            <person name="Rinke C."/>
            <person name="Chuvochina M."/>
            <person name="Mussig A.J."/>
            <person name="Chaumeil P.-A."/>
            <person name="Waite D.W."/>
            <person name="Whitman W.B."/>
            <person name="Parks D.H."/>
            <person name="Hugenholtz P."/>
        </authorList>
    </citation>
    <scope>NUCLEOTIDE SEQUENCE</scope>
    <source>
        <strain evidence="1">UBA8839</strain>
    </source>
</reference>
<organism evidence="1 2">
    <name type="scientific">Pyrobaculum aerophilum</name>
    <dbReference type="NCBI Taxonomy" id="13773"/>
    <lineage>
        <taxon>Archaea</taxon>
        <taxon>Thermoproteota</taxon>
        <taxon>Thermoprotei</taxon>
        <taxon>Thermoproteales</taxon>
        <taxon>Thermoproteaceae</taxon>
        <taxon>Pyrobaculum</taxon>
    </lineage>
</organism>
<proteinExistence type="predicted"/>
<dbReference type="GeneID" id="1464687"/>
<comment type="caution">
    <text evidence="1">The sequence shown here is derived from an EMBL/GenBank/DDBJ whole genome shotgun (WGS) entry which is preliminary data.</text>
</comment>
<dbReference type="RefSeq" id="WP_011008814.1">
    <property type="nucleotide sequence ID" value="NZ_DUJP01000037.1"/>
</dbReference>
<dbReference type="EMBL" id="DUJP01000037">
    <property type="protein sequence ID" value="HII47961.1"/>
    <property type="molecule type" value="Genomic_DNA"/>
</dbReference>
<dbReference type="OMA" id="PYICSSE"/>
<protein>
    <submittedName>
        <fullName evidence="1">Uncharacterized protein</fullName>
    </submittedName>
</protein>
<name>A0A832SSS1_9CREN</name>
<dbReference type="AlphaFoldDB" id="A0A832SSS1"/>
<evidence type="ECO:0000313" key="1">
    <source>
        <dbReference type="EMBL" id="HII47961.1"/>
    </source>
</evidence>
<accession>A0A832SSS1</accession>
<dbReference type="Proteomes" id="UP000651120">
    <property type="component" value="Unassembled WGS sequence"/>
</dbReference>
<evidence type="ECO:0000313" key="2">
    <source>
        <dbReference type="Proteomes" id="UP000651120"/>
    </source>
</evidence>
<gene>
    <name evidence="1" type="ORF">HA333_11160</name>
</gene>
<sequence length="265" mass="29985">MILIATEDGVYDLSGKRRCCKGKEVYDLLEDYFCAWEGVYKLPTEEKIEGRSCWRLVKAEDRIYASIEGPVLLDLHRGREIDLSRFAKELGWHFPHGPPHITDVTRFKEEWIVAVEVGHMLAGPSLEELKPLGFKHDQHNLLPHGRFLLVATAAGIYYTADLSNFAFAEGSAGYAHALLYCRGRLYSHVMKNTPIIESADGRQWRNLDIIKLPPPTFGTTALGCYNAELIYSTTSTYVIRDGDRDVILKGHPMTKRVIVEGSKFL</sequence>